<evidence type="ECO:0000313" key="3">
    <source>
        <dbReference type="EMBL" id="CAB4313239.1"/>
    </source>
</evidence>
<feature type="coiled-coil region" evidence="1">
    <location>
        <begin position="47"/>
        <end position="81"/>
    </location>
</feature>
<reference evidence="5" key="1">
    <citation type="journal article" date="2020" name="Genome Biol.">
        <title>Gamete binning: chromosome-level and haplotype-resolved genome assembly enabled by high-throughput single-cell sequencing of gamete genomes.</title>
        <authorList>
            <person name="Campoy J.A."/>
            <person name="Sun H."/>
            <person name="Goel M."/>
            <person name="Jiao W.-B."/>
            <person name="Folz-Donahue K."/>
            <person name="Wang N."/>
            <person name="Rubio M."/>
            <person name="Liu C."/>
            <person name="Kukat C."/>
            <person name="Ruiz D."/>
            <person name="Huettel B."/>
            <person name="Schneeberger K."/>
        </authorList>
    </citation>
    <scope>NUCLEOTIDE SEQUENCE [LARGE SCALE GENOMIC DNA]</scope>
    <source>
        <strain evidence="5">cv. Rojo Pasion</strain>
    </source>
</reference>
<name>A0A6J5V1A8_PRUAR</name>
<protein>
    <submittedName>
        <fullName evidence="2">Uncharacterized protein</fullName>
    </submittedName>
</protein>
<dbReference type="AlphaFoldDB" id="A0A6J5V1A8"/>
<keyword evidence="1" id="KW-0175">Coiled coil</keyword>
<dbReference type="EMBL" id="CAEKDK010000006">
    <property type="protein sequence ID" value="CAB4282700.1"/>
    <property type="molecule type" value="Genomic_DNA"/>
</dbReference>
<dbReference type="EMBL" id="CAEKKB010000006">
    <property type="protein sequence ID" value="CAB4313239.1"/>
    <property type="molecule type" value="Genomic_DNA"/>
</dbReference>
<dbReference type="Proteomes" id="UP000507245">
    <property type="component" value="Unassembled WGS sequence"/>
</dbReference>
<sequence>MAVVNEARGEARYVVREAREEWPCCSQFGYGSGRRVCEAASWQEAFFAELESELHFLVTMRAKWEEEHEEVEEEEPKDETEIQVVLPPSTIIDVVSHLIPMFVF</sequence>
<proteinExistence type="predicted"/>
<dbReference type="Proteomes" id="UP000507222">
    <property type="component" value="Unassembled WGS sequence"/>
</dbReference>
<keyword evidence="5" id="KW-1185">Reference proteome</keyword>
<reference evidence="2 4" key="2">
    <citation type="submission" date="2020-05" db="EMBL/GenBank/DDBJ databases">
        <authorList>
            <person name="Campoy J."/>
            <person name="Schneeberger K."/>
            <person name="Spophaly S."/>
        </authorList>
    </citation>
    <scope>NUCLEOTIDE SEQUENCE [LARGE SCALE GENOMIC DNA]</scope>
    <source>
        <strain evidence="2">PruArmRojPasFocal</strain>
    </source>
</reference>
<organism evidence="2 4">
    <name type="scientific">Prunus armeniaca</name>
    <name type="common">Apricot</name>
    <name type="synonym">Armeniaca vulgaris</name>
    <dbReference type="NCBI Taxonomy" id="36596"/>
    <lineage>
        <taxon>Eukaryota</taxon>
        <taxon>Viridiplantae</taxon>
        <taxon>Streptophyta</taxon>
        <taxon>Embryophyta</taxon>
        <taxon>Tracheophyta</taxon>
        <taxon>Spermatophyta</taxon>
        <taxon>Magnoliopsida</taxon>
        <taxon>eudicotyledons</taxon>
        <taxon>Gunneridae</taxon>
        <taxon>Pentapetalae</taxon>
        <taxon>rosids</taxon>
        <taxon>fabids</taxon>
        <taxon>Rosales</taxon>
        <taxon>Rosaceae</taxon>
        <taxon>Amygdaloideae</taxon>
        <taxon>Amygdaleae</taxon>
        <taxon>Prunus</taxon>
    </lineage>
</organism>
<evidence type="ECO:0000313" key="4">
    <source>
        <dbReference type="Proteomes" id="UP000507222"/>
    </source>
</evidence>
<evidence type="ECO:0000256" key="1">
    <source>
        <dbReference type="SAM" id="Coils"/>
    </source>
</evidence>
<evidence type="ECO:0000313" key="2">
    <source>
        <dbReference type="EMBL" id="CAB4282700.1"/>
    </source>
</evidence>
<accession>A0A6J5V1A8</accession>
<evidence type="ECO:0000313" key="5">
    <source>
        <dbReference type="Proteomes" id="UP000507245"/>
    </source>
</evidence>
<gene>
    <name evidence="2" type="ORF">CURHAP_LOCUS36288</name>
    <name evidence="3" type="ORF">ORAREDHAP_LOCUS36091</name>
</gene>